<dbReference type="AlphaFoldDB" id="A0A0E9WX58"/>
<proteinExistence type="predicted"/>
<organism evidence="1">
    <name type="scientific">Anguilla anguilla</name>
    <name type="common">European freshwater eel</name>
    <name type="synonym">Muraena anguilla</name>
    <dbReference type="NCBI Taxonomy" id="7936"/>
    <lineage>
        <taxon>Eukaryota</taxon>
        <taxon>Metazoa</taxon>
        <taxon>Chordata</taxon>
        <taxon>Craniata</taxon>
        <taxon>Vertebrata</taxon>
        <taxon>Euteleostomi</taxon>
        <taxon>Actinopterygii</taxon>
        <taxon>Neopterygii</taxon>
        <taxon>Teleostei</taxon>
        <taxon>Anguilliformes</taxon>
        <taxon>Anguillidae</taxon>
        <taxon>Anguilla</taxon>
    </lineage>
</organism>
<dbReference type="EMBL" id="GBXM01013851">
    <property type="protein sequence ID" value="JAH94726.1"/>
    <property type="molecule type" value="Transcribed_RNA"/>
</dbReference>
<reference evidence="1" key="1">
    <citation type="submission" date="2014-11" db="EMBL/GenBank/DDBJ databases">
        <authorList>
            <person name="Amaro Gonzalez C."/>
        </authorList>
    </citation>
    <scope>NUCLEOTIDE SEQUENCE</scope>
</reference>
<name>A0A0E9WX58_ANGAN</name>
<sequence length="64" mass="7168">MCRMHGLKKGFRFAVSYKTLIPSVTALFCSTPKPQFSSSLLPPVCSYLNLPYLNSPEFSLPELN</sequence>
<reference evidence="1" key="2">
    <citation type="journal article" date="2015" name="Fish Shellfish Immunol.">
        <title>Early steps in the European eel (Anguilla anguilla)-Vibrio vulnificus interaction in the gills: Role of the RtxA13 toxin.</title>
        <authorList>
            <person name="Callol A."/>
            <person name="Pajuelo D."/>
            <person name="Ebbesson L."/>
            <person name="Teles M."/>
            <person name="MacKenzie S."/>
            <person name="Amaro C."/>
        </authorList>
    </citation>
    <scope>NUCLEOTIDE SEQUENCE</scope>
</reference>
<protein>
    <submittedName>
        <fullName evidence="1">Uncharacterized protein</fullName>
    </submittedName>
</protein>
<accession>A0A0E9WX58</accession>
<evidence type="ECO:0000313" key="1">
    <source>
        <dbReference type="EMBL" id="JAH94726.1"/>
    </source>
</evidence>